<dbReference type="OrthoDB" id="9778801at2"/>
<dbReference type="PANTHER" id="PTHR33973">
    <property type="entry name" value="OS07G0153300 PROTEIN"/>
    <property type="match status" value="1"/>
</dbReference>
<proteinExistence type="predicted"/>
<dbReference type="Proteomes" id="UP000004374">
    <property type="component" value="Unassembled WGS sequence"/>
</dbReference>
<accession>I1E1L8</accession>
<evidence type="ECO:0008006" key="3">
    <source>
        <dbReference type="Google" id="ProtNLM"/>
    </source>
</evidence>
<organism evidence="1 2">
    <name type="scientific">Rheinheimera nanhaiensis E407-8</name>
    <dbReference type="NCBI Taxonomy" id="562729"/>
    <lineage>
        <taxon>Bacteria</taxon>
        <taxon>Pseudomonadati</taxon>
        <taxon>Pseudomonadota</taxon>
        <taxon>Gammaproteobacteria</taxon>
        <taxon>Chromatiales</taxon>
        <taxon>Chromatiaceae</taxon>
        <taxon>Rheinheimera</taxon>
    </lineage>
</organism>
<dbReference type="RefSeq" id="WP_008223528.1">
    <property type="nucleotide sequence ID" value="NZ_BAFK01000023.1"/>
</dbReference>
<reference evidence="1 2" key="1">
    <citation type="journal article" date="2012" name="J. Bacteriol.">
        <title>Genome Sequence of the Protease-Producing Bacterium Rheinheimera nanhaiensis E407-8T, Isolated from Deep-Sea Sediment of the South China Sea.</title>
        <authorList>
            <person name="Zhang X.-Y."/>
            <person name="Zhang Y.-J."/>
            <person name="Qin Q.-L."/>
            <person name="Xie B.-B."/>
            <person name="Chen X.-L."/>
            <person name="Zhou B.-C."/>
            <person name="Zhang Y.-Z."/>
        </authorList>
    </citation>
    <scope>NUCLEOTIDE SEQUENCE [LARGE SCALE GENOMIC DNA]</scope>
    <source>
        <strain evidence="1 2">E407-8</strain>
    </source>
</reference>
<name>I1E1L8_9GAMM</name>
<comment type="caution">
    <text evidence="1">The sequence shown here is derived from an EMBL/GenBank/DDBJ whole genome shotgun (WGS) entry which is preliminary data.</text>
</comment>
<dbReference type="AlphaFoldDB" id="I1E1L8"/>
<keyword evidence="2" id="KW-1185">Reference proteome</keyword>
<dbReference type="PANTHER" id="PTHR33973:SF4">
    <property type="entry name" value="OS07G0153300 PROTEIN"/>
    <property type="match status" value="1"/>
</dbReference>
<sequence length="249" mass="28554">MLSGHAAYQGEVGHLRLLPKQHGFSYQVALYYLDTAQLNSAALAGAGIGYEQFAALSYRRRDYLPGANSLYQAVCDKVTELGGTIEPAQVFVLTPLANWGLYFSPLTLYYCFDAAGDFCYLLAEVSNTPWNERHYYLQTIVSGQTQYQHAKAFHVSPFNSIDMQYHWQIAKPAQKLRLSIANHKAGKQVFSAWMNFERQTLSRAWRRHWLIRHPWQNVQVLLRIYWHALRLLLKGVPVHAHPNTKDNNA</sequence>
<evidence type="ECO:0000313" key="1">
    <source>
        <dbReference type="EMBL" id="GAB60196.1"/>
    </source>
</evidence>
<dbReference type="STRING" id="562729.RNAN_3215"/>
<protein>
    <recommendedName>
        <fullName evidence="3">DUF1365 domain-containing protein</fullName>
    </recommendedName>
</protein>
<evidence type="ECO:0000313" key="2">
    <source>
        <dbReference type="Proteomes" id="UP000004374"/>
    </source>
</evidence>
<dbReference type="Pfam" id="PF07103">
    <property type="entry name" value="DUF1365"/>
    <property type="match status" value="1"/>
</dbReference>
<gene>
    <name evidence="1" type="ORF">RNAN_3215</name>
</gene>
<dbReference type="InterPro" id="IPR010775">
    <property type="entry name" value="DUF1365"/>
</dbReference>
<dbReference type="EMBL" id="BAFK01000023">
    <property type="protein sequence ID" value="GAB60196.1"/>
    <property type="molecule type" value="Genomic_DNA"/>
</dbReference>